<dbReference type="AlphaFoldDB" id="A0A1F4VIP9"/>
<reference evidence="1 2" key="1">
    <citation type="journal article" date="2016" name="Nat. Commun.">
        <title>Thousands of microbial genomes shed light on interconnected biogeochemical processes in an aquifer system.</title>
        <authorList>
            <person name="Anantharaman K."/>
            <person name="Brown C.T."/>
            <person name="Hug L.A."/>
            <person name="Sharon I."/>
            <person name="Castelle C.J."/>
            <person name="Probst A.J."/>
            <person name="Thomas B.C."/>
            <person name="Singh A."/>
            <person name="Wilkins M.J."/>
            <person name="Karaoz U."/>
            <person name="Brodie E.L."/>
            <person name="Williams K.H."/>
            <person name="Hubbard S.S."/>
            <person name="Banfield J.F."/>
        </authorList>
    </citation>
    <scope>NUCLEOTIDE SEQUENCE [LARGE SCALE GENOMIC DNA]</scope>
</reference>
<gene>
    <name evidence="1" type="ORF">A2976_02675</name>
</gene>
<protein>
    <submittedName>
        <fullName evidence="1">Uncharacterized protein</fullName>
    </submittedName>
</protein>
<organism evidence="1 2">
    <name type="scientific">candidate division WWE3 bacterium RIFCSPLOWO2_01_FULL_41_9</name>
    <dbReference type="NCBI Taxonomy" id="1802626"/>
    <lineage>
        <taxon>Bacteria</taxon>
        <taxon>Katanobacteria</taxon>
    </lineage>
</organism>
<dbReference type="Proteomes" id="UP000178346">
    <property type="component" value="Unassembled WGS sequence"/>
</dbReference>
<dbReference type="SUPFAM" id="SSF63411">
    <property type="entry name" value="LuxS/MPP-like metallohydrolase"/>
    <property type="match status" value="1"/>
</dbReference>
<comment type="caution">
    <text evidence="1">The sequence shown here is derived from an EMBL/GenBank/DDBJ whole genome shotgun (WGS) entry which is preliminary data.</text>
</comment>
<sequence>MGKITADELSFAKDKIIKSTRRQMQTAGSWVGFHAFGELIDPENYLKLDDYLNRVNAITLKDLSVVGAKYFRKDSWYLAMTGDIDESDVTVNY</sequence>
<dbReference type="GO" id="GO:0046872">
    <property type="term" value="F:metal ion binding"/>
    <property type="evidence" value="ECO:0007669"/>
    <property type="project" value="InterPro"/>
</dbReference>
<dbReference type="Gene3D" id="3.30.830.10">
    <property type="entry name" value="Metalloenzyme, LuxS/M16 peptidase-like"/>
    <property type="match status" value="1"/>
</dbReference>
<name>A0A1F4VIP9_UNCKA</name>
<evidence type="ECO:0000313" key="2">
    <source>
        <dbReference type="Proteomes" id="UP000178346"/>
    </source>
</evidence>
<evidence type="ECO:0000313" key="1">
    <source>
        <dbReference type="EMBL" id="OGC57049.1"/>
    </source>
</evidence>
<proteinExistence type="predicted"/>
<accession>A0A1F4VIP9</accession>
<dbReference type="InterPro" id="IPR011249">
    <property type="entry name" value="Metalloenz_LuxS/M16"/>
</dbReference>
<dbReference type="EMBL" id="MEVJ01000034">
    <property type="protein sequence ID" value="OGC57049.1"/>
    <property type="molecule type" value="Genomic_DNA"/>
</dbReference>